<proteinExistence type="inferred from homology"/>
<evidence type="ECO:0000313" key="9">
    <source>
        <dbReference type="Proteomes" id="UP000469424"/>
    </source>
</evidence>
<keyword evidence="5" id="KW-0269">Exonuclease</keyword>
<keyword evidence="9" id="KW-1185">Reference proteome</keyword>
<dbReference type="EC" id="3.1.11.6" evidence="6"/>
<dbReference type="NCBIfam" id="TIGR01280">
    <property type="entry name" value="xseB"/>
    <property type="match status" value="1"/>
</dbReference>
<evidence type="ECO:0000256" key="2">
    <source>
        <dbReference type="ARBA" id="ARBA00022490"/>
    </source>
</evidence>
<evidence type="ECO:0000256" key="3">
    <source>
        <dbReference type="ARBA" id="ARBA00022722"/>
    </source>
</evidence>
<accession>A0A6N7X5Z8</accession>
<keyword evidence="3" id="KW-0540">Nuclease</keyword>
<comment type="caution">
    <text evidence="8">The sequence shown here is derived from an EMBL/GenBank/DDBJ whole genome shotgun (WGS) entry which is preliminary data.</text>
</comment>
<evidence type="ECO:0000256" key="7">
    <source>
        <dbReference type="SAM" id="MobiDB-lite"/>
    </source>
</evidence>
<dbReference type="Proteomes" id="UP000469424">
    <property type="component" value="Unassembled WGS sequence"/>
</dbReference>
<feature type="compositionally biased region" description="Basic and acidic residues" evidence="7">
    <location>
        <begin position="36"/>
        <end position="46"/>
    </location>
</feature>
<dbReference type="Gene3D" id="1.10.287.1040">
    <property type="entry name" value="Exonuclease VII, small subunit"/>
    <property type="match status" value="1"/>
</dbReference>
<dbReference type="InterPro" id="IPR037004">
    <property type="entry name" value="Exonuc_VII_ssu_sf"/>
</dbReference>
<protein>
    <recommendedName>
        <fullName evidence="6">Exodeoxyribonuclease VII small subunit</fullName>
        <ecNumber evidence="6">3.1.11.6</ecNumber>
    </recommendedName>
</protein>
<dbReference type="GO" id="GO:0009318">
    <property type="term" value="C:exodeoxyribonuclease VII complex"/>
    <property type="evidence" value="ECO:0007669"/>
    <property type="project" value="UniProtKB-UniRule"/>
</dbReference>
<keyword evidence="2" id="KW-0963">Cytoplasm</keyword>
<reference evidence="8 9" key="1">
    <citation type="submission" date="2019-08" db="EMBL/GenBank/DDBJ databases">
        <title>In-depth cultivation of the pig gut microbiome towards novel bacterial diversity and tailored functional studies.</title>
        <authorList>
            <person name="Wylensek D."/>
            <person name="Hitch T.C.A."/>
            <person name="Clavel T."/>
        </authorList>
    </citation>
    <scope>NUCLEOTIDE SEQUENCE [LARGE SCALE GENOMIC DNA]</scope>
    <source>
        <strain evidence="8 9">WCA-MUC-591-APC-4B</strain>
    </source>
</reference>
<dbReference type="InterPro" id="IPR003761">
    <property type="entry name" value="Exonuc_VII_S"/>
</dbReference>
<dbReference type="AlphaFoldDB" id="A0A6N7X5Z8"/>
<dbReference type="GO" id="GO:0008855">
    <property type="term" value="F:exodeoxyribonuclease VII activity"/>
    <property type="evidence" value="ECO:0007669"/>
    <property type="project" value="UniProtKB-UniRule"/>
</dbReference>
<evidence type="ECO:0000313" key="8">
    <source>
        <dbReference type="EMBL" id="MST70013.1"/>
    </source>
</evidence>
<dbReference type="EMBL" id="VUNA01000002">
    <property type="protein sequence ID" value="MST70013.1"/>
    <property type="molecule type" value="Genomic_DNA"/>
</dbReference>
<evidence type="ECO:0000256" key="1">
    <source>
        <dbReference type="ARBA" id="ARBA00009998"/>
    </source>
</evidence>
<evidence type="ECO:0000256" key="6">
    <source>
        <dbReference type="NCBIfam" id="TIGR01280"/>
    </source>
</evidence>
<name>A0A6N7X5Z8_9FIRM</name>
<gene>
    <name evidence="8" type="primary">xseB</name>
    <name evidence="8" type="ORF">FYJ65_01445</name>
</gene>
<keyword evidence="4 8" id="KW-0378">Hydrolase</keyword>
<evidence type="ECO:0000256" key="5">
    <source>
        <dbReference type="ARBA" id="ARBA00022839"/>
    </source>
</evidence>
<sequence length="107" mass="12180">MKREPSSPISIMYRRAKSIRYSCETAASRRKLPVRTRRDTMSDKSFSESMKNLRSAADRIGGPATSLEEALALFDAGMKESEYLNSVLEKAEQKIEIFDEQEDSSHE</sequence>
<dbReference type="GO" id="GO:0006308">
    <property type="term" value="P:DNA catabolic process"/>
    <property type="evidence" value="ECO:0007669"/>
    <property type="project" value="UniProtKB-UniRule"/>
</dbReference>
<dbReference type="SUPFAM" id="SSF116842">
    <property type="entry name" value="XseB-like"/>
    <property type="match status" value="1"/>
</dbReference>
<feature type="region of interest" description="Disordered" evidence="7">
    <location>
        <begin position="30"/>
        <end position="50"/>
    </location>
</feature>
<organism evidence="8 9">
    <name type="scientific">Mogibacterium kristiansenii</name>
    <dbReference type="NCBI Taxonomy" id="2606708"/>
    <lineage>
        <taxon>Bacteria</taxon>
        <taxon>Bacillati</taxon>
        <taxon>Bacillota</taxon>
        <taxon>Clostridia</taxon>
        <taxon>Peptostreptococcales</taxon>
        <taxon>Anaerovoracaceae</taxon>
        <taxon>Mogibacterium</taxon>
    </lineage>
</organism>
<evidence type="ECO:0000256" key="4">
    <source>
        <dbReference type="ARBA" id="ARBA00022801"/>
    </source>
</evidence>
<comment type="similarity">
    <text evidence="1">Belongs to the XseB family.</text>
</comment>
<dbReference type="Pfam" id="PF02609">
    <property type="entry name" value="Exonuc_VII_S"/>
    <property type="match status" value="1"/>
</dbReference>